<dbReference type="PANTHER" id="PTHR43977">
    <property type="entry name" value="STRUCTURAL MAINTENANCE OF CHROMOSOMES PROTEIN 3"/>
    <property type="match status" value="1"/>
</dbReference>
<evidence type="ECO:0000256" key="1">
    <source>
        <dbReference type="ARBA" id="ARBA00004496"/>
    </source>
</evidence>
<sequence length="1180" mass="128549">MQLKALTINGFKSFADKTQIEFVPGLTGIVGPNGSGKSNITEAIRWALGEQSAKSLRGEKMGDIIFAGTASRPPLNRAEVVLTFDNSDGYLANQPATVSVCRRLYRDGESDFLINNQAVRLKDIIDLFMDSGLGKESFSFISQGRVEAIFNSKPEDRRGILEEAAGVLKYKQQKAKANKQLAESDDNLDRVNDIIHELHHQLEPLEEQASIARDYERQMADYQKAHKAVLALEIKQLAAEQTATATQASVTTKLLAGLKEKLASLEARSETLTAKDVDFDQQVAHTNDTLLAESMRLENLTGETRVSSERATNAQATLADLQAQLDDATLQAAEAEKQLQVLNEKQVAQAKQLTQAEAEYAAAQSAASDPQALNRQLDDDQAAYIRLLQQQADCNNQLAAAKKDQQVQASQTAAQSTRSHELTKQVREQQATCDDLAKQVDQAKADLAQAETKLGETAETAAQLKVQHDQLTAAYQKALGIFQATKSRFETLKELKEDYNGFFAGVKAVLQHKAQLNGVVGAVAELITVPQQYQQAFDIALGGSLQSIVTDDEQAAKSAISYLKQTRAGRATFLPISVIKPRRIPANVLNTLQQQPGFLGVGVDLIRYAPKVADIMANLAGLLVVADNLDHGIAMANATGHRYRIVTLDGDLLNVGGSMSGGQVRAKGSSPLARTQEVQTLAANLKTMTSALQNKHDEIQGISDQLNGANEAKVKAQAAVNQQAADLKALQAQLTPQQERLTALSRQLQALGLDAQATTDYHALIEKLQGQAEALKTQLVDAQAQIDTTKAALNSATTAQADQQAHISELKAQVAVLKSAQQTTANQLTQWQQSRDTGIDRQHALQTRIKNIEASAKADSASSTDRQAQIKQLKTSVAKLKKQQAQLSADKAENRHALSLVSAEITTANRQRDDAQAQASQQAVSLNRIKLNLDSRLNTLSEDYQMTYEAAIEDVQEDDSALPMLKSRVKLLKRGLDDLGPVNPNAIAEYDNIKTRYEFLTKQQGDLLAAKADLLETMNELDEEVKTRFKAMFDATDAAFQEIFPKMFGGGHAHLSLTDPDDLLNTGLEIEAQPPGKKLSHMSLLSGGERALTAIVLLFAILQVRPVPFSILDEVEAALDDVNVNRFGEFLRHYSSDTQFIVITHRRGTMLAADVLYGVTMQESGVSRMMAVSLDQAQAD</sequence>
<comment type="similarity">
    <text evidence="7">Belongs to the SMC family.</text>
</comment>
<evidence type="ECO:0000256" key="7">
    <source>
        <dbReference type="HAMAP-Rule" id="MF_01894"/>
    </source>
</evidence>
<reference evidence="9 10" key="1">
    <citation type="journal article" date="2015" name="Genome Announc.">
        <title>Expanding the biotechnology potential of lactobacilli through comparative genomics of 213 strains and associated genera.</title>
        <authorList>
            <person name="Sun Z."/>
            <person name="Harris H.M."/>
            <person name="McCann A."/>
            <person name="Guo C."/>
            <person name="Argimon S."/>
            <person name="Zhang W."/>
            <person name="Yang X."/>
            <person name="Jeffery I.B."/>
            <person name="Cooney J.C."/>
            <person name="Kagawa T.F."/>
            <person name="Liu W."/>
            <person name="Song Y."/>
            <person name="Salvetti E."/>
            <person name="Wrobel A."/>
            <person name="Rasinkangas P."/>
            <person name="Parkhill J."/>
            <person name="Rea M.C."/>
            <person name="O'Sullivan O."/>
            <person name="Ritari J."/>
            <person name="Douillard F.P."/>
            <person name="Paul Ross R."/>
            <person name="Yang R."/>
            <person name="Briner A.E."/>
            <person name="Felis G.E."/>
            <person name="de Vos W.M."/>
            <person name="Barrangou R."/>
            <person name="Klaenhammer T.R."/>
            <person name="Caufield P.W."/>
            <person name="Cui Y."/>
            <person name="Zhang H."/>
            <person name="O'Toole P.W."/>
        </authorList>
    </citation>
    <scope>NUCLEOTIDE SEQUENCE [LARGE SCALE GENOMIC DNA]</scope>
    <source>
        <strain evidence="9 10">DSM 13343</strain>
    </source>
</reference>
<organism evidence="9 10">
    <name type="scientific">Lacticaseibacillus manihotivorans DSM 13343 = JCM 12514</name>
    <dbReference type="NCBI Taxonomy" id="1423769"/>
    <lineage>
        <taxon>Bacteria</taxon>
        <taxon>Bacillati</taxon>
        <taxon>Bacillota</taxon>
        <taxon>Bacilli</taxon>
        <taxon>Lactobacillales</taxon>
        <taxon>Lactobacillaceae</taxon>
        <taxon>Lacticaseibacillus</taxon>
    </lineage>
</organism>
<dbReference type="GO" id="GO:0005524">
    <property type="term" value="F:ATP binding"/>
    <property type="evidence" value="ECO:0007669"/>
    <property type="project" value="UniProtKB-UniRule"/>
</dbReference>
<dbReference type="AlphaFoldDB" id="A0A0R1R9R1"/>
<name>A0A0R1R9R1_9LACO</name>
<dbReference type="GO" id="GO:0005694">
    <property type="term" value="C:chromosome"/>
    <property type="evidence" value="ECO:0007669"/>
    <property type="project" value="InterPro"/>
</dbReference>
<keyword evidence="10" id="KW-1185">Reference proteome</keyword>
<dbReference type="SUPFAM" id="SSF52540">
    <property type="entry name" value="P-loop containing nucleoside triphosphate hydrolases"/>
    <property type="match status" value="1"/>
</dbReference>
<feature type="coiled-coil region" evidence="7">
    <location>
        <begin position="419"/>
        <end position="467"/>
    </location>
</feature>
<dbReference type="SUPFAM" id="SSF57997">
    <property type="entry name" value="Tropomyosin"/>
    <property type="match status" value="1"/>
</dbReference>
<dbReference type="GO" id="GO:0006260">
    <property type="term" value="P:DNA replication"/>
    <property type="evidence" value="ECO:0007669"/>
    <property type="project" value="UniProtKB-UniRule"/>
</dbReference>
<dbReference type="Gene3D" id="3.30.70.1620">
    <property type="match status" value="1"/>
</dbReference>
<comment type="subunit">
    <text evidence="7">Homodimer.</text>
</comment>
<dbReference type="Gene3D" id="3.40.50.300">
    <property type="entry name" value="P-loop containing nucleotide triphosphate hydrolases"/>
    <property type="match status" value="2"/>
</dbReference>
<evidence type="ECO:0000256" key="6">
    <source>
        <dbReference type="ARBA" id="ARBA00023125"/>
    </source>
</evidence>
<evidence type="ECO:0000256" key="2">
    <source>
        <dbReference type="ARBA" id="ARBA00022490"/>
    </source>
</evidence>
<proteinExistence type="inferred from homology"/>
<comment type="domain">
    <text evidence="7">Contains large globular domains required for ATP hydrolysis at each terminus and a third globular domain forming a flexible hinge near the middle of the molecule. These domains are separated by coiled-coil structures.</text>
</comment>
<dbReference type="PATRIC" id="fig|1423769.4.peg.1382"/>
<keyword evidence="3 7" id="KW-0547">Nucleotide-binding</keyword>
<dbReference type="GO" id="GO:0003677">
    <property type="term" value="F:DNA binding"/>
    <property type="evidence" value="ECO:0007669"/>
    <property type="project" value="UniProtKB-UniRule"/>
</dbReference>
<dbReference type="SUPFAM" id="SSF75553">
    <property type="entry name" value="Smc hinge domain"/>
    <property type="match status" value="1"/>
</dbReference>
<dbReference type="GO" id="GO:0007062">
    <property type="term" value="P:sister chromatid cohesion"/>
    <property type="evidence" value="ECO:0007669"/>
    <property type="project" value="InterPro"/>
</dbReference>
<dbReference type="CDD" id="cd03278">
    <property type="entry name" value="ABC_SMC_barmotin"/>
    <property type="match status" value="2"/>
</dbReference>
<keyword evidence="4 7" id="KW-0067">ATP-binding</keyword>
<comment type="function">
    <text evidence="7">Required for chromosome condensation and partitioning.</text>
</comment>
<evidence type="ECO:0000256" key="5">
    <source>
        <dbReference type="ARBA" id="ARBA00023054"/>
    </source>
</evidence>
<dbReference type="FunFam" id="3.40.50.300:FF:000984">
    <property type="entry name" value="Chromosome partition protein Smc"/>
    <property type="match status" value="1"/>
</dbReference>
<dbReference type="GO" id="GO:0005737">
    <property type="term" value="C:cytoplasm"/>
    <property type="evidence" value="ECO:0007669"/>
    <property type="project" value="UniProtKB-SubCell"/>
</dbReference>
<evidence type="ECO:0000313" key="9">
    <source>
        <dbReference type="EMBL" id="KRL53182.1"/>
    </source>
</evidence>
<keyword evidence="5 7" id="KW-0175">Coiled coil</keyword>
<dbReference type="Proteomes" id="UP000051790">
    <property type="component" value="Unassembled WGS sequence"/>
</dbReference>
<keyword evidence="6 7" id="KW-0238">DNA-binding</keyword>
<dbReference type="EMBL" id="AZEU01000018">
    <property type="protein sequence ID" value="KRL53182.1"/>
    <property type="molecule type" value="Genomic_DNA"/>
</dbReference>
<feature type="domain" description="SMC hinge" evidence="8">
    <location>
        <begin position="517"/>
        <end position="636"/>
    </location>
</feature>
<keyword evidence="2 7" id="KW-0963">Cytoplasm</keyword>
<dbReference type="NCBIfam" id="TIGR02168">
    <property type="entry name" value="SMC_prok_B"/>
    <property type="match status" value="1"/>
</dbReference>
<dbReference type="InterPro" id="IPR003395">
    <property type="entry name" value="RecF/RecN/SMC_N"/>
</dbReference>
<evidence type="ECO:0000256" key="3">
    <source>
        <dbReference type="ARBA" id="ARBA00022741"/>
    </source>
</evidence>
<dbReference type="Pfam" id="PF06470">
    <property type="entry name" value="SMC_hinge"/>
    <property type="match status" value="1"/>
</dbReference>
<dbReference type="RefSeq" id="WP_056962295.1">
    <property type="nucleotide sequence ID" value="NZ_AZEU01000018.1"/>
</dbReference>
<dbReference type="Gene3D" id="1.20.1060.20">
    <property type="match status" value="1"/>
</dbReference>
<dbReference type="InterPro" id="IPR024704">
    <property type="entry name" value="SMC"/>
</dbReference>
<dbReference type="Gene3D" id="1.10.287.1490">
    <property type="match status" value="1"/>
</dbReference>
<feature type="coiled-coil region" evidence="7">
    <location>
        <begin position="765"/>
        <end position="792"/>
    </location>
</feature>
<dbReference type="PIRSF" id="PIRSF005719">
    <property type="entry name" value="SMC"/>
    <property type="match status" value="1"/>
</dbReference>
<comment type="caution">
    <text evidence="9">The sequence shown here is derived from an EMBL/GenBank/DDBJ whole genome shotgun (WGS) entry which is preliminary data.</text>
</comment>
<dbReference type="InterPro" id="IPR027417">
    <property type="entry name" value="P-loop_NTPase"/>
</dbReference>
<evidence type="ECO:0000256" key="4">
    <source>
        <dbReference type="ARBA" id="ARBA00022840"/>
    </source>
</evidence>
<dbReference type="GO" id="GO:0007059">
    <property type="term" value="P:chromosome segregation"/>
    <property type="evidence" value="ECO:0007669"/>
    <property type="project" value="UniProtKB-UniRule"/>
</dbReference>
<feature type="coiled-coil region" evidence="7">
    <location>
        <begin position="870"/>
        <end position="918"/>
    </location>
</feature>
<evidence type="ECO:0000313" key="10">
    <source>
        <dbReference type="Proteomes" id="UP000051790"/>
    </source>
</evidence>
<feature type="coiled-coil region" evidence="7">
    <location>
        <begin position="311"/>
        <end position="359"/>
    </location>
</feature>
<dbReference type="SMART" id="SM00968">
    <property type="entry name" value="SMC_hinge"/>
    <property type="match status" value="1"/>
</dbReference>
<feature type="coiled-coil region" evidence="7">
    <location>
        <begin position="167"/>
        <end position="225"/>
    </location>
</feature>
<dbReference type="GO" id="GO:0016887">
    <property type="term" value="F:ATP hydrolysis activity"/>
    <property type="evidence" value="ECO:0007669"/>
    <property type="project" value="InterPro"/>
</dbReference>
<dbReference type="InterPro" id="IPR010935">
    <property type="entry name" value="SMC_hinge"/>
</dbReference>
<protein>
    <recommendedName>
        <fullName evidence="7">Chromosome partition protein Smc</fullName>
    </recommendedName>
</protein>
<gene>
    <name evidence="7" type="primary">smc</name>
    <name evidence="9" type="ORF">FD01_GL001282</name>
</gene>
<dbReference type="FunFam" id="3.40.50.300:FF:000901">
    <property type="entry name" value="Chromosome partition protein Smc"/>
    <property type="match status" value="1"/>
</dbReference>
<dbReference type="HAMAP" id="MF_01894">
    <property type="entry name" value="Smc_prok"/>
    <property type="match status" value="1"/>
</dbReference>
<feature type="binding site" evidence="7">
    <location>
        <begin position="32"/>
        <end position="39"/>
    </location>
    <ligand>
        <name>ATP</name>
        <dbReference type="ChEBI" id="CHEBI:30616"/>
    </ligand>
</feature>
<accession>A0A0R1R9R1</accession>
<comment type="subcellular location">
    <subcellularLocation>
        <location evidence="1 7">Cytoplasm</location>
    </subcellularLocation>
</comment>
<dbReference type="Pfam" id="PF02463">
    <property type="entry name" value="SMC_N"/>
    <property type="match status" value="1"/>
</dbReference>
<evidence type="ECO:0000259" key="8">
    <source>
        <dbReference type="SMART" id="SM00968"/>
    </source>
</evidence>
<dbReference type="OrthoDB" id="9808768at2"/>
<dbReference type="GO" id="GO:0030261">
    <property type="term" value="P:chromosome condensation"/>
    <property type="evidence" value="ECO:0007669"/>
    <property type="project" value="InterPro"/>
</dbReference>
<dbReference type="InterPro" id="IPR036277">
    <property type="entry name" value="SMC_hinge_sf"/>
</dbReference>
<dbReference type="InterPro" id="IPR011890">
    <property type="entry name" value="SMC_prok"/>
</dbReference>